<dbReference type="GO" id="GO:0005886">
    <property type="term" value="C:plasma membrane"/>
    <property type="evidence" value="ECO:0007669"/>
    <property type="project" value="TreeGrafter"/>
</dbReference>
<protein>
    <submittedName>
        <fullName evidence="9">SSS family transporter</fullName>
    </submittedName>
</protein>
<evidence type="ECO:0000313" key="9">
    <source>
        <dbReference type="EMBL" id="TCU93061.1"/>
    </source>
</evidence>
<dbReference type="Gene3D" id="1.20.1730.10">
    <property type="entry name" value="Sodium/glucose cotransporter"/>
    <property type="match status" value="1"/>
</dbReference>
<feature type="transmembrane region" description="Helical" evidence="8">
    <location>
        <begin position="265"/>
        <end position="291"/>
    </location>
</feature>
<proteinExistence type="inferred from homology"/>
<evidence type="ECO:0000256" key="5">
    <source>
        <dbReference type="ARBA" id="ARBA00022989"/>
    </source>
</evidence>
<feature type="transmembrane region" description="Helical" evidence="8">
    <location>
        <begin position="396"/>
        <end position="415"/>
    </location>
</feature>
<feature type="transmembrane region" description="Helical" evidence="8">
    <location>
        <begin position="35"/>
        <end position="56"/>
    </location>
</feature>
<keyword evidence="6 8" id="KW-0472">Membrane</keyword>
<accession>A0A4R3UQJ2</accession>
<gene>
    <name evidence="9" type="ORF">EV671_102022</name>
</gene>
<dbReference type="InterPro" id="IPR050277">
    <property type="entry name" value="Sodium:Solute_Symporter"/>
</dbReference>
<feature type="transmembrane region" description="Helical" evidence="8">
    <location>
        <begin position="311"/>
        <end position="331"/>
    </location>
</feature>
<evidence type="ECO:0000256" key="8">
    <source>
        <dbReference type="SAM" id="Phobius"/>
    </source>
</evidence>
<feature type="transmembrane region" description="Helical" evidence="8">
    <location>
        <begin position="365"/>
        <end position="384"/>
    </location>
</feature>
<evidence type="ECO:0000256" key="2">
    <source>
        <dbReference type="ARBA" id="ARBA00006434"/>
    </source>
</evidence>
<dbReference type="InterPro" id="IPR001734">
    <property type="entry name" value="Na/solute_symporter"/>
</dbReference>
<evidence type="ECO:0000256" key="6">
    <source>
        <dbReference type="ARBA" id="ARBA00023136"/>
    </source>
</evidence>
<feature type="transmembrane region" description="Helical" evidence="8">
    <location>
        <begin position="225"/>
        <end position="244"/>
    </location>
</feature>
<comment type="similarity">
    <text evidence="2 7">Belongs to the sodium:solute symporter (SSF) (TC 2.A.21) family.</text>
</comment>
<feature type="transmembrane region" description="Helical" evidence="8">
    <location>
        <begin position="185"/>
        <end position="205"/>
    </location>
</feature>
<comment type="subcellular location">
    <subcellularLocation>
        <location evidence="1">Membrane</location>
        <topology evidence="1">Multi-pass membrane protein</topology>
    </subcellularLocation>
</comment>
<evidence type="ECO:0000256" key="4">
    <source>
        <dbReference type="ARBA" id="ARBA00022692"/>
    </source>
</evidence>
<evidence type="ECO:0000313" key="10">
    <source>
        <dbReference type="Proteomes" id="UP000295110"/>
    </source>
</evidence>
<dbReference type="AlphaFoldDB" id="A0A4R3UQJ2"/>
<dbReference type="PROSITE" id="PS50283">
    <property type="entry name" value="NA_SOLUT_SYMP_3"/>
    <property type="match status" value="1"/>
</dbReference>
<feature type="transmembrane region" description="Helical" evidence="8">
    <location>
        <begin position="118"/>
        <end position="146"/>
    </location>
</feature>
<feature type="transmembrane region" description="Helical" evidence="8">
    <location>
        <begin position="158"/>
        <end position="178"/>
    </location>
</feature>
<evidence type="ECO:0000256" key="1">
    <source>
        <dbReference type="ARBA" id="ARBA00004141"/>
    </source>
</evidence>
<comment type="caution">
    <text evidence="9">The sequence shown here is derived from an EMBL/GenBank/DDBJ whole genome shotgun (WGS) entry which is preliminary data.</text>
</comment>
<dbReference type="InterPro" id="IPR038377">
    <property type="entry name" value="Na/Glc_symporter_sf"/>
</dbReference>
<dbReference type="PANTHER" id="PTHR48086">
    <property type="entry name" value="SODIUM/PROLINE SYMPORTER-RELATED"/>
    <property type="match status" value="1"/>
</dbReference>
<dbReference type="CDD" id="cd11474">
    <property type="entry name" value="SLC5sbd_CHT"/>
    <property type="match status" value="1"/>
</dbReference>
<keyword evidence="5 8" id="KW-1133">Transmembrane helix</keyword>
<dbReference type="Proteomes" id="UP000295110">
    <property type="component" value="Unassembled WGS sequence"/>
</dbReference>
<dbReference type="GO" id="GO:0022857">
    <property type="term" value="F:transmembrane transporter activity"/>
    <property type="evidence" value="ECO:0007669"/>
    <property type="project" value="InterPro"/>
</dbReference>
<feature type="transmembrane region" description="Helical" evidence="8">
    <location>
        <begin position="6"/>
        <end position="23"/>
    </location>
</feature>
<evidence type="ECO:0000256" key="3">
    <source>
        <dbReference type="ARBA" id="ARBA00022448"/>
    </source>
</evidence>
<dbReference type="PANTHER" id="PTHR48086:SF7">
    <property type="entry name" value="SODIUM-SOLUTE SYMPORTER-RELATED"/>
    <property type="match status" value="1"/>
</dbReference>
<keyword evidence="3" id="KW-0813">Transport</keyword>
<dbReference type="RefSeq" id="WP_132573580.1">
    <property type="nucleotide sequence ID" value="NZ_CBCSGL010000014.1"/>
</dbReference>
<dbReference type="EMBL" id="SMBU01000020">
    <property type="protein sequence ID" value="TCU93061.1"/>
    <property type="molecule type" value="Genomic_DNA"/>
</dbReference>
<reference evidence="9 10" key="1">
    <citation type="submission" date="2019-03" db="EMBL/GenBank/DDBJ databases">
        <title>Genomic Encyclopedia of Type Strains, Phase IV (KMG-IV): sequencing the most valuable type-strain genomes for metagenomic binning, comparative biology and taxonomic classification.</title>
        <authorList>
            <person name="Goeker M."/>
        </authorList>
    </citation>
    <scope>NUCLEOTIDE SEQUENCE [LARGE SCALE GENOMIC DNA]</scope>
    <source>
        <strain evidence="9 10">DSM 654</strain>
    </source>
</reference>
<dbReference type="OrthoDB" id="9789704at2"/>
<name>A0A4R3UQJ2_ROSSA</name>
<feature type="transmembrane region" description="Helical" evidence="8">
    <location>
        <begin position="452"/>
        <end position="472"/>
    </location>
</feature>
<feature type="transmembrane region" description="Helical" evidence="8">
    <location>
        <begin position="422"/>
        <end position="440"/>
    </location>
</feature>
<sequence length="487" mass="52061">MNTTLIVFVVLYLLGTLGIGVWAGTRIKNTSDFAVAGRSLPLIMVVTTTFATWFGAETVMGLPAKFVQGGLNAVVEDPFGAGLCLVLVGAFFAARLYQKNLLTIGDFYRQRFGKGVEIFCSLAIILSYLGWVAAQVTALGLVFNILTDGAMSPQTGMVVGLLAVLVYVVIGGFLAVAWTDFIQMIVLVIGLGIIAVFAADLAGGAGKVLDLAKSRDLGRFLPERGFTQLAMFIGSGLTMMLGSIPQQDVFQRVMSAKDAKTAQRGAMIGGFSYIAFAFVPMFIVLAAVAVMGDKALELAQNDYQRVLPSFVMGHMPLLMQILFFGALLSAIKSTSSATLLAPTTSFVENILKQIRPGMSDRQQLVAMRVTLVIFAFAVLAYAIALQGTSIYDLVSAAYQVTLVAAFVPLVFGLYWSRATTQGAVFSIFAGIAVWVAYFPQVTTWGELFPGQLAGLLAALAGMVVGSLVPQLLTNRHEHVSHHLQPHP</sequence>
<feature type="transmembrane region" description="Helical" evidence="8">
    <location>
        <begin position="79"/>
        <end position="97"/>
    </location>
</feature>
<evidence type="ECO:0000256" key="7">
    <source>
        <dbReference type="RuleBase" id="RU362091"/>
    </source>
</evidence>
<organism evidence="9 10">
    <name type="scientific">Roseateles saccharophilus</name>
    <name type="common">Pseudomonas saccharophila</name>
    <dbReference type="NCBI Taxonomy" id="304"/>
    <lineage>
        <taxon>Bacteria</taxon>
        <taxon>Pseudomonadati</taxon>
        <taxon>Pseudomonadota</taxon>
        <taxon>Betaproteobacteria</taxon>
        <taxon>Burkholderiales</taxon>
        <taxon>Sphaerotilaceae</taxon>
        <taxon>Roseateles</taxon>
    </lineage>
</organism>
<keyword evidence="10" id="KW-1185">Reference proteome</keyword>
<keyword evidence="4 8" id="KW-0812">Transmembrane</keyword>
<dbReference type="Pfam" id="PF00474">
    <property type="entry name" value="SSF"/>
    <property type="match status" value="1"/>
</dbReference>